<feature type="domain" description="Histidine kinase" evidence="9">
    <location>
        <begin position="319"/>
        <end position="513"/>
    </location>
</feature>
<evidence type="ECO:0000259" key="9">
    <source>
        <dbReference type="PROSITE" id="PS50109"/>
    </source>
</evidence>
<dbReference type="GO" id="GO:0005886">
    <property type="term" value="C:plasma membrane"/>
    <property type="evidence" value="ECO:0007669"/>
    <property type="project" value="UniProtKB-SubCell"/>
</dbReference>
<evidence type="ECO:0000256" key="3">
    <source>
        <dbReference type="ARBA" id="ARBA00022553"/>
    </source>
</evidence>
<feature type="transmembrane region" description="Helical" evidence="8">
    <location>
        <begin position="12"/>
        <end position="35"/>
    </location>
</feature>
<evidence type="ECO:0000256" key="5">
    <source>
        <dbReference type="ARBA" id="ARBA00022777"/>
    </source>
</evidence>
<dbReference type="KEGG" id="gpo:GPOL_c19310"/>
<dbReference type="SMART" id="SM00387">
    <property type="entry name" value="HATPase_c"/>
    <property type="match status" value="1"/>
</dbReference>
<dbReference type="InterPro" id="IPR003594">
    <property type="entry name" value="HATPase_dom"/>
</dbReference>
<evidence type="ECO:0000313" key="11">
    <source>
        <dbReference type="Proteomes" id="UP000009154"/>
    </source>
</evidence>
<accession>H6MX50</accession>
<dbReference type="Pfam" id="PF02518">
    <property type="entry name" value="HATPase_c"/>
    <property type="match status" value="1"/>
</dbReference>
<evidence type="ECO:0000256" key="2">
    <source>
        <dbReference type="ARBA" id="ARBA00022475"/>
    </source>
</evidence>
<keyword evidence="5 10" id="KW-0808">Transferase</keyword>
<evidence type="ECO:0000313" key="10">
    <source>
        <dbReference type="EMBL" id="AFA72972.1"/>
    </source>
</evidence>
<name>H6MX50_GORPV</name>
<dbReference type="GO" id="GO:0000155">
    <property type="term" value="F:phosphorelay sensor kinase activity"/>
    <property type="evidence" value="ECO:0007669"/>
    <property type="project" value="TreeGrafter"/>
</dbReference>
<gene>
    <name evidence="10" type="ordered locus">GPOL_c19310</name>
</gene>
<evidence type="ECO:0000256" key="7">
    <source>
        <dbReference type="ARBA" id="ARBA00023136"/>
    </source>
</evidence>
<protein>
    <submittedName>
        <fullName evidence="10">Putative two-component system sensor kinase</fullName>
    </submittedName>
</protein>
<proteinExistence type="predicted"/>
<keyword evidence="4 8" id="KW-0812">Transmembrane</keyword>
<keyword evidence="6 8" id="KW-1133">Transmembrane helix</keyword>
<comment type="subcellular location">
    <subcellularLocation>
        <location evidence="1">Cell membrane</location>
        <topology evidence="1">Multi-pass membrane protein</topology>
    </subcellularLocation>
</comment>
<sequence>MRARLLPRSLAGQAVALQVAVVIAIVVVGSLLAVVDARADANRAAREQVTAVAVSIADAPSTAAAITSPDPTTQLQPVTEHIRQATGIAFITIMNTHGIRYTHTDPRFIGGHYLGTIEPALRGQTFTEIYTGTLGPSVRTIAPVRAGDGTIVGAVAAGITQSTLTEDWVSQLPLIGAIGGVALVIALVGLWAIRRRLLRHTGGLTPTELRVMYDHHDAVLHAVREGLVVVDSSRPVLVNDEARRLLGTDEPLHIPEFMTSGTEPLRDVLVAEGGRVLMVNRSPVPGRDAAVITIRDRTEVAEAMGELDSMTRFAEALRSQAHESANRLHTIVALIEMGRSGDAVRMATENLELSQKLVDRVGDAVVEPTLAALLLGKTAQAAERGVELTLTEDSMVDDHATQILSAGEMITVVGNLIDNALDAVDPDDPWVEVTVIGDAAHVHVVVADSGPGMTPDEFARARRRGYSTKAGGDTAGRGLGLALVAQVVHLHGGTIRAENTYGSVVGVEITAGAQASTPTEPDAGRLR</sequence>
<evidence type="ECO:0000256" key="1">
    <source>
        <dbReference type="ARBA" id="ARBA00004651"/>
    </source>
</evidence>
<dbReference type="Gene3D" id="3.30.450.20">
    <property type="entry name" value="PAS domain"/>
    <property type="match status" value="1"/>
</dbReference>
<dbReference type="InterPro" id="IPR036890">
    <property type="entry name" value="HATPase_C_sf"/>
</dbReference>
<dbReference type="InterPro" id="IPR005467">
    <property type="entry name" value="His_kinase_dom"/>
</dbReference>
<dbReference type="Gene3D" id="3.30.565.10">
    <property type="entry name" value="Histidine kinase-like ATPase, C-terminal domain"/>
    <property type="match status" value="1"/>
</dbReference>
<dbReference type="STRING" id="1112204.GPOL_c19310"/>
<keyword evidence="11" id="KW-1185">Reference proteome</keyword>
<keyword evidence="7 8" id="KW-0472">Membrane</keyword>
<dbReference type="PANTHER" id="PTHR43547">
    <property type="entry name" value="TWO-COMPONENT HISTIDINE KINASE"/>
    <property type="match status" value="1"/>
</dbReference>
<dbReference type="CDD" id="cd18773">
    <property type="entry name" value="PDC1_HK_sensor"/>
    <property type="match status" value="1"/>
</dbReference>
<dbReference type="SUPFAM" id="SSF55874">
    <property type="entry name" value="ATPase domain of HSP90 chaperone/DNA topoisomerase II/histidine kinase"/>
    <property type="match status" value="1"/>
</dbReference>
<feature type="transmembrane region" description="Helical" evidence="8">
    <location>
        <begin position="172"/>
        <end position="193"/>
    </location>
</feature>
<dbReference type="AlphaFoldDB" id="H6MX50"/>
<dbReference type="PANTHER" id="PTHR43547:SF10">
    <property type="entry name" value="SENSOR HISTIDINE KINASE DCUS"/>
    <property type="match status" value="1"/>
</dbReference>
<dbReference type="InterPro" id="IPR033463">
    <property type="entry name" value="sCache_3"/>
</dbReference>
<dbReference type="eggNOG" id="COG3290">
    <property type="taxonomic scope" value="Bacteria"/>
</dbReference>
<dbReference type="HOGENOM" id="CLU_020211_11_1_11"/>
<evidence type="ECO:0000256" key="6">
    <source>
        <dbReference type="ARBA" id="ARBA00022989"/>
    </source>
</evidence>
<evidence type="ECO:0000256" key="8">
    <source>
        <dbReference type="SAM" id="Phobius"/>
    </source>
</evidence>
<dbReference type="Proteomes" id="UP000009154">
    <property type="component" value="Chromosome"/>
</dbReference>
<dbReference type="InterPro" id="IPR029151">
    <property type="entry name" value="Sensor-like_sf"/>
</dbReference>
<dbReference type="Pfam" id="PF17203">
    <property type="entry name" value="sCache_3_2"/>
    <property type="match status" value="1"/>
</dbReference>
<reference evidence="10 11" key="1">
    <citation type="journal article" date="2012" name="Appl. Environ. Microbiol.">
        <title>Involvement of two latex-clearing proteins during rubber degradation and insights into the subsequent degradation pathway revealed by the genome sequence of Gordonia polyisoprenivorans strain VH2.</title>
        <authorList>
            <person name="Hiessl S."/>
            <person name="Schuldes J."/>
            <person name="Thurmer A."/>
            <person name="Halbsguth T."/>
            <person name="Broker D."/>
            <person name="Angelov A."/>
            <person name="Liebl W."/>
            <person name="Daniel R."/>
            <person name="Steinbuchel A."/>
        </authorList>
    </citation>
    <scope>NUCLEOTIDE SEQUENCE [LARGE SCALE GENOMIC DNA]</scope>
    <source>
        <strain evidence="11">DSM 44266 / VH2</strain>
    </source>
</reference>
<keyword evidence="3" id="KW-0597">Phosphoprotein</keyword>
<organism evidence="10 11">
    <name type="scientific">Gordonia polyisoprenivorans (strain DSM 44266 / VH2)</name>
    <dbReference type="NCBI Taxonomy" id="1112204"/>
    <lineage>
        <taxon>Bacteria</taxon>
        <taxon>Bacillati</taxon>
        <taxon>Actinomycetota</taxon>
        <taxon>Actinomycetes</taxon>
        <taxon>Mycobacteriales</taxon>
        <taxon>Gordoniaceae</taxon>
        <taxon>Gordonia</taxon>
    </lineage>
</organism>
<keyword evidence="2" id="KW-1003">Cell membrane</keyword>
<evidence type="ECO:0000256" key="4">
    <source>
        <dbReference type="ARBA" id="ARBA00022692"/>
    </source>
</evidence>
<dbReference type="EMBL" id="CP003119">
    <property type="protein sequence ID" value="AFA72972.1"/>
    <property type="molecule type" value="Genomic_DNA"/>
</dbReference>
<dbReference type="SUPFAM" id="SSF103190">
    <property type="entry name" value="Sensory domain-like"/>
    <property type="match status" value="1"/>
</dbReference>
<keyword evidence="5 10" id="KW-0418">Kinase</keyword>
<dbReference type="PROSITE" id="PS50109">
    <property type="entry name" value="HIS_KIN"/>
    <property type="match status" value="1"/>
</dbReference>